<accession>A0A6J6AV27</accession>
<dbReference type="EMBL" id="CAEZSG010000001">
    <property type="protein sequence ID" value="CAB4530491.1"/>
    <property type="molecule type" value="Genomic_DNA"/>
</dbReference>
<evidence type="ECO:0000256" key="2">
    <source>
        <dbReference type="ARBA" id="ARBA00007639"/>
    </source>
</evidence>
<comment type="similarity">
    <text evidence="2">Belongs to the bacterial solute-binding protein 2 family.</text>
</comment>
<dbReference type="GO" id="GO:0030288">
    <property type="term" value="C:outer membrane-bounded periplasmic space"/>
    <property type="evidence" value="ECO:0007669"/>
    <property type="project" value="TreeGrafter"/>
</dbReference>
<dbReference type="PROSITE" id="PS51257">
    <property type="entry name" value="PROKAR_LIPOPROTEIN"/>
    <property type="match status" value="1"/>
</dbReference>
<dbReference type="InterPro" id="IPR025997">
    <property type="entry name" value="SBP_2_dom"/>
</dbReference>
<proteinExistence type="inferred from homology"/>
<dbReference type="PANTHER" id="PTHR30036">
    <property type="entry name" value="D-XYLOSE-BINDING PERIPLASMIC PROTEIN"/>
    <property type="match status" value="1"/>
</dbReference>
<organism evidence="4">
    <name type="scientific">freshwater metagenome</name>
    <dbReference type="NCBI Taxonomy" id="449393"/>
    <lineage>
        <taxon>unclassified sequences</taxon>
        <taxon>metagenomes</taxon>
        <taxon>ecological metagenomes</taxon>
    </lineage>
</organism>
<protein>
    <submittedName>
        <fullName evidence="4">Unannotated protein</fullName>
    </submittedName>
</protein>
<dbReference type="PANTHER" id="PTHR30036:SF7">
    <property type="entry name" value="ABC TRANSPORTER PERIPLASMIC-BINDING PROTEIN YPHF"/>
    <property type="match status" value="1"/>
</dbReference>
<name>A0A6J6AV27_9ZZZZ</name>
<comment type="subcellular location">
    <subcellularLocation>
        <location evidence="1">Cell envelope</location>
    </subcellularLocation>
</comment>
<evidence type="ECO:0000256" key="1">
    <source>
        <dbReference type="ARBA" id="ARBA00004196"/>
    </source>
</evidence>
<gene>
    <name evidence="4" type="ORF">UFOPK1413_00013</name>
</gene>
<reference evidence="4" key="1">
    <citation type="submission" date="2020-05" db="EMBL/GenBank/DDBJ databases">
        <authorList>
            <person name="Chiriac C."/>
            <person name="Salcher M."/>
            <person name="Ghai R."/>
            <person name="Kavagutti S V."/>
        </authorList>
    </citation>
    <scope>NUCLEOTIDE SEQUENCE</scope>
</reference>
<dbReference type="Gene3D" id="3.40.50.2300">
    <property type="match status" value="2"/>
</dbReference>
<evidence type="ECO:0000259" key="3">
    <source>
        <dbReference type="Pfam" id="PF13407"/>
    </source>
</evidence>
<feature type="domain" description="Periplasmic binding protein" evidence="3">
    <location>
        <begin position="44"/>
        <end position="285"/>
    </location>
</feature>
<dbReference type="GO" id="GO:0030246">
    <property type="term" value="F:carbohydrate binding"/>
    <property type="evidence" value="ECO:0007669"/>
    <property type="project" value="TreeGrafter"/>
</dbReference>
<dbReference type="InterPro" id="IPR050555">
    <property type="entry name" value="Bact_Solute-Bind_Prot2"/>
</dbReference>
<evidence type="ECO:0000313" key="4">
    <source>
        <dbReference type="EMBL" id="CAB4530491.1"/>
    </source>
</evidence>
<dbReference type="SUPFAM" id="SSF53822">
    <property type="entry name" value="Periplasmic binding protein-like I"/>
    <property type="match status" value="1"/>
</dbReference>
<dbReference type="AlphaFoldDB" id="A0A6J6AV27"/>
<dbReference type="InterPro" id="IPR028082">
    <property type="entry name" value="Peripla_BP_I"/>
</dbReference>
<dbReference type="Pfam" id="PF13407">
    <property type="entry name" value="Peripla_BP_4"/>
    <property type="match status" value="1"/>
</dbReference>
<sequence length="324" mass="32487">MSWKKFAALAAVSSLALAGCAATGGDTAAPAAGDNADIKICVYTHGDGGTFWSVAQAGAEAAAADLGVTLDYQGSTNDSAKQASTIEAGVSGGCSGIAASAPDADAIKDAMLAAHDAGIPTVTMNSGSSVFRDLGAFTHVGQDEIVAGREAGLRFNDLGATKILCPIQEAANSGLTDRCQGARETFSGEVIDFNIDGGLADLAGSATKIQAALEADPAIDAIFALNADIATGAALVASEATGRNAIIGTVDMSADALTAIKDGKMAFAVDQQQYAQGYMSVVLLFLNITNAHELGGGLPIYTGPGFVTSDNVDKVMELVAAGTR</sequence>